<dbReference type="PRINTS" id="PR00722">
    <property type="entry name" value="CHYMOTRYPSIN"/>
</dbReference>
<dbReference type="SMART" id="SM00020">
    <property type="entry name" value="Tryp_SPc"/>
    <property type="match status" value="3"/>
</dbReference>
<evidence type="ECO:0000313" key="9">
    <source>
        <dbReference type="Proteomes" id="UP000095300"/>
    </source>
</evidence>
<evidence type="ECO:0000256" key="1">
    <source>
        <dbReference type="ARBA" id="ARBA00007664"/>
    </source>
</evidence>
<dbReference type="SUPFAM" id="SSF50494">
    <property type="entry name" value="Trypsin-like serine proteases"/>
    <property type="match status" value="3"/>
</dbReference>
<proteinExistence type="inferred from homology"/>
<feature type="domain" description="Peptidase S1" evidence="7">
    <location>
        <begin position="528"/>
        <end position="751"/>
    </location>
</feature>
<dbReference type="PROSITE" id="PS50240">
    <property type="entry name" value="TRYPSIN_DOM"/>
    <property type="match status" value="3"/>
</dbReference>
<dbReference type="EnsemblMetazoa" id="SCAU009133-RA">
    <property type="protein sequence ID" value="SCAU009133-PA"/>
    <property type="gene ID" value="SCAU009133"/>
</dbReference>
<gene>
    <name evidence="8" type="primary">106091017</name>
</gene>
<dbReference type="STRING" id="35570.A0A1I8PLF7"/>
<organism evidence="8 9">
    <name type="scientific">Stomoxys calcitrans</name>
    <name type="common">Stable fly</name>
    <name type="synonym">Conops calcitrans</name>
    <dbReference type="NCBI Taxonomy" id="35570"/>
    <lineage>
        <taxon>Eukaryota</taxon>
        <taxon>Metazoa</taxon>
        <taxon>Ecdysozoa</taxon>
        <taxon>Arthropoda</taxon>
        <taxon>Hexapoda</taxon>
        <taxon>Insecta</taxon>
        <taxon>Pterygota</taxon>
        <taxon>Neoptera</taxon>
        <taxon>Endopterygota</taxon>
        <taxon>Diptera</taxon>
        <taxon>Brachycera</taxon>
        <taxon>Muscomorpha</taxon>
        <taxon>Muscoidea</taxon>
        <taxon>Muscidae</taxon>
        <taxon>Stomoxys</taxon>
    </lineage>
</organism>
<dbReference type="GO" id="GO:0004252">
    <property type="term" value="F:serine-type endopeptidase activity"/>
    <property type="evidence" value="ECO:0007669"/>
    <property type="project" value="InterPro"/>
</dbReference>
<dbReference type="InterPro" id="IPR001314">
    <property type="entry name" value="Peptidase_S1A"/>
</dbReference>
<name>A0A1I8PLF7_STOCA</name>
<dbReference type="PROSITE" id="PS00134">
    <property type="entry name" value="TRYPSIN_HIS"/>
    <property type="match status" value="3"/>
</dbReference>
<dbReference type="InterPro" id="IPR001254">
    <property type="entry name" value="Trypsin_dom"/>
</dbReference>
<keyword evidence="6" id="KW-0732">Signal</keyword>
<dbReference type="AlphaFoldDB" id="A0A1I8PLF7"/>
<evidence type="ECO:0000256" key="5">
    <source>
        <dbReference type="ARBA" id="ARBA00023157"/>
    </source>
</evidence>
<dbReference type="InterPro" id="IPR050430">
    <property type="entry name" value="Peptidase_S1"/>
</dbReference>
<dbReference type="OrthoDB" id="60866at2759"/>
<dbReference type="Proteomes" id="UP000095300">
    <property type="component" value="Unassembled WGS sequence"/>
</dbReference>
<feature type="signal peptide" evidence="6">
    <location>
        <begin position="1"/>
        <end position="20"/>
    </location>
</feature>
<evidence type="ECO:0000256" key="2">
    <source>
        <dbReference type="ARBA" id="ARBA00022670"/>
    </source>
</evidence>
<feature type="domain" description="Peptidase S1" evidence="7">
    <location>
        <begin position="27"/>
        <end position="251"/>
    </location>
</feature>
<comment type="similarity">
    <text evidence="1">Belongs to the peptidase S1 family.</text>
</comment>
<dbReference type="PANTHER" id="PTHR24276:SF91">
    <property type="entry name" value="AT26814P-RELATED"/>
    <property type="match status" value="1"/>
</dbReference>
<dbReference type="PANTHER" id="PTHR24276">
    <property type="entry name" value="POLYSERASE-RELATED"/>
    <property type="match status" value="1"/>
</dbReference>
<feature type="domain" description="Peptidase S1" evidence="7">
    <location>
        <begin position="274"/>
        <end position="499"/>
    </location>
</feature>
<dbReference type="VEuPathDB" id="VectorBase:SCAU009133"/>
<accession>A0A1I8PLF7</accession>
<evidence type="ECO:0000256" key="4">
    <source>
        <dbReference type="ARBA" id="ARBA00022825"/>
    </source>
</evidence>
<dbReference type="GO" id="GO:0006508">
    <property type="term" value="P:proteolysis"/>
    <property type="evidence" value="ECO:0007669"/>
    <property type="project" value="UniProtKB-KW"/>
</dbReference>
<protein>
    <recommendedName>
        <fullName evidence="7">Peptidase S1 domain-containing protein</fullName>
    </recommendedName>
</protein>
<evidence type="ECO:0000256" key="6">
    <source>
        <dbReference type="SAM" id="SignalP"/>
    </source>
</evidence>
<keyword evidence="5" id="KW-1015">Disulfide bond</keyword>
<dbReference type="CDD" id="cd00190">
    <property type="entry name" value="Tryp_SPc"/>
    <property type="match status" value="3"/>
</dbReference>
<keyword evidence="4" id="KW-0720">Serine protease</keyword>
<dbReference type="FunFam" id="2.40.10.10:FF:000034">
    <property type="entry name" value="Eupolytin"/>
    <property type="match status" value="3"/>
</dbReference>
<evidence type="ECO:0000313" key="8">
    <source>
        <dbReference type="EnsemblMetazoa" id="SCAU009133-PA"/>
    </source>
</evidence>
<evidence type="ECO:0000256" key="3">
    <source>
        <dbReference type="ARBA" id="ARBA00022801"/>
    </source>
</evidence>
<keyword evidence="9" id="KW-1185">Reference proteome</keyword>
<dbReference type="InterPro" id="IPR043504">
    <property type="entry name" value="Peptidase_S1_PA_chymotrypsin"/>
</dbReference>
<keyword evidence="2" id="KW-0645">Protease</keyword>
<dbReference type="InterPro" id="IPR009003">
    <property type="entry name" value="Peptidase_S1_PA"/>
</dbReference>
<dbReference type="Gene3D" id="2.40.10.10">
    <property type="entry name" value="Trypsin-like serine proteases"/>
    <property type="match status" value="3"/>
</dbReference>
<feature type="chain" id="PRO_5009326838" description="Peptidase S1 domain-containing protein" evidence="6">
    <location>
        <begin position="21"/>
        <end position="754"/>
    </location>
</feature>
<evidence type="ECO:0000259" key="7">
    <source>
        <dbReference type="PROSITE" id="PS50240"/>
    </source>
</evidence>
<sequence length="754" mass="81539">MASGLKLVALLFALASVVRALPSGGRVVGGEDAEVGQFPHQVSLQRSDGSHTCGGSILNERFILTAAHCVVVGDGVEAYPAHFFQVRVGSVQRMAGGKLLKLKRIIVNKNYGEFLNDVALLELEQPLQWTDNIKPIEMADTEVPSGEDVIVSGWGRLYTGGPIPQRLQWNTLKALTTEECEAAIEWGYDSLICLAHTEDNGVCNGDSGGPATYQGKLVGVAGFVVDGCGTKNPDGYAKVFYHKDWILENMTPSAFLLVTVSSLAKALPTNEGRIVNGAEAKEGQFPYQVSLQNSANGRHICGGSILNERFVLTAAHCVGNPGGEDPFPAEGYQVRVGTIKYQTGGQLLKVKRIISHKSYESFFNDLALLELTEPLQWSDKIQPIELTDAEVKSGEKVIISGWGMLSTSGPTVPDDLQWTTVKAISKEECAAYQWGYDSLICLAHINSNGACWGDSGGPATYQGKLVGVSGFVINNCGSEYPDGYTKVFHFKEWILENHSKMKLQLQLVTFLVAAIYLVNALPANDGRIVNGVVAKEGQFPYQVSLQNSDDGSHVCGGSILNEHFVLTAAHCVGNPGSTFPAKDYQVRVGSTQYKSGGQLLKVKRIISHKSYSNFLNDLALLELSEPLEWSDNVQPIELADAEVAPGESVIISGWGMLSTSGPIPENLQWTSVRVISKEECDASVMWGYDSLICLAHINSNGACWGDSGGPATYQGKLVGASGFVINNCGSQFPDGYTKVFYFKEWILENMKLVE</sequence>
<reference evidence="8" key="1">
    <citation type="submission" date="2020-05" db="UniProtKB">
        <authorList>
            <consortium name="EnsemblMetazoa"/>
        </authorList>
    </citation>
    <scope>IDENTIFICATION</scope>
    <source>
        <strain evidence="8">USDA</strain>
    </source>
</reference>
<dbReference type="InterPro" id="IPR018114">
    <property type="entry name" value="TRYPSIN_HIS"/>
</dbReference>
<dbReference type="KEGG" id="scac:106091017"/>
<keyword evidence="3" id="KW-0378">Hydrolase</keyword>
<dbReference type="Pfam" id="PF00089">
    <property type="entry name" value="Trypsin"/>
    <property type="match status" value="3"/>
</dbReference>